<reference evidence="2" key="3">
    <citation type="submission" date="2025-08" db="UniProtKB">
        <authorList>
            <consortium name="RefSeq"/>
        </authorList>
    </citation>
    <scope>IDENTIFICATION</scope>
    <source>
        <strain evidence="2">NI907</strain>
    </source>
</reference>
<evidence type="ECO:0000313" key="1">
    <source>
        <dbReference type="Proteomes" id="UP000515153"/>
    </source>
</evidence>
<dbReference type="AlphaFoldDB" id="A0A6P8AZM9"/>
<dbReference type="KEGG" id="pgri:PgNI_10602"/>
<reference evidence="2" key="2">
    <citation type="submission" date="2019-10" db="EMBL/GenBank/DDBJ databases">
        <authorList>
            <consortium name="NCBI Genome Project"/>
        </authorList>
    </citation>
    <scope>NUCLEOTIDE SEQUENCE</scope>
    <source>
        <strain evidence="2">NI907</strain>
    </source>
</reference>
<dbReference type="GeneID" id="41965481"/>
<evidence type="ECO:0000313" key="2">
    <source>
        <dbReference type="RefSeq" id="XP_030980279.1"/>
    </source>
</evidence>
<sequence>MAIPNWWACIRKQLLSFMQKLMPVAGCGSTDEAQWRRGLRQASCPEN</sequence>
<reference evidence="1 2" key="1">
    <citation type="journal article" date="2019" name="Mol. Biol. Evol.">
        <title>Blast fungal genomes show frequent chromosomal changes, gene gains and losses, and effector gene turnover.</title>
        <authorList>
            <person name="Gomez Luciano L.B."/>
            <person name="Jason Tsai I."/>
            <person name="Chuma I."/>
            <person name="Tosa Y."/>
            <person name="Chen Y.H."/>
            <person name="Li J.Y."/>
            <person name="Li M.Y."/>
            <person name="Jade Lu M.Y."/>
            <person name="Nakayashiki H."/>
            <person name="Li W.H."/>
        </authorList>
    </citation>
    <scope>NUCLEOTIDE SEQUENCE [LARGE SCALE GENOMIC DNA]</scope>
    <source>
        <strain evidence="1 2">NI907</strain>
    </source>
</reference>
<dbReference type="RefSeq" id="XP_030980279.1">
    <property type="nucleotide sequence ID" value="XM_031130575.1"/>
</dbReference>
<protein>
    <submittedName>
        <fullName evidence="2">Uncharacterized protein</fullName>
    </submittedName>
</protein>
<dbReference type="Proteomes" id="UP000515153">
    <property type="component" value="Chromosome VII"/>
</dbReference>
<name>A0A6P8AZM9_PYRGI</name>
<keyword evidence="1" id="KW-1185">Reference proteome</keyword>
<accession>A0A6P8AZM9</accession>
<proteinExistence type="predicted"/>
<organism evidence="1 2">
    <name type="scientific">Pyricularia grisea</name>
    <name type="common">Crabgrass-specific blast fungus</name>
    <name type="synonym">Magnaporthe grisea</name>
    <dbReference type="NCBI Taxonomy" id="148305"/>
    <lineage>
        <taxon>Eukaryota</taxon>
        <taxon>Fungi</taxon>
        <taxon>Dikarya</taxon>
        <taxon>Ascomycota</taxon>
        <taxon>Pezizomycotina</taxon>
        <taxon>Sordariomycetes</taxon>
        <taxon>Sordariomycetidae</taxon>
        <taxon>Magnaporthales</taxon>
        <taxon>Pyriculariaceae</taxon>
        <taxon>Pyricularia</taxon>
    </lineage>
</organism>
<gene>
    <name evidence="2" type="ORF">PgNI_10602</name>
</gene>